<keyword evidence="1" id="KW-0433">Leucine-rich repeat</keyword>
<evidence type="ECO:0000256" key="1">
    <source>
        <dbReference type="ARBA" id="ARBA00022614"/>
    </source>
</evidence>
<dbReference type="EMBL" id="JADBJN010000002">
    <property type="protein sequence ID" value="KAG5679112.1"/>
    <property type="molecule type" value="Genomic_DNA"/>
</dbReference>
<keyword evidence="2" id="KW-0677">Repeat</keyword>
<keyword evidence="5" id="KW-1185">Reference proteome</keyword>
<feature type="chain" id="PRO_5039950836" evidence="3">
    <location>
        <begin position="21"/>
        <end position="214"/>
    </location>
</feature>
<dbReference type="SUPFAM" id="SSF52058">
    <property type="entry name" value="L domain-like"/>
    <property type="match status" value="1"/>
</dbReference>
<evidence type="ECO:0000313" key="4">
    <source>
        <dbReference type="EMBL" id="KAG5679112.1"/>
    </source>
</evidence>
<feature type="signal peptide" evidence="3">
    <location>
        <begin position="1"/>
        <end position="20"/>
    </location>
</feature>
<gene>
    <name evidence="4" type="ORF">PVAND_008704</name>
</gene>
<dbReference type="InterPro" id="IPR001611">
    <property type="entry name" value="Leu-rich_rpt"/>
</dbReference>
<protein>
    <submittedName>
        <fullName evidence="4">Uncharacterized protein</fullName>
    </submittedName>
</protein>
<dbReference type="AlphaFoldDB" id="A0A9J6CB53"/>
<sequence>MKLSFKILICFLTILKCSSAMTILCRYLNYIDNYNCEVRNKQIFTGDRVSIEKAVGQHIEGKTNDDVQSIEIINACNLTYFPSNINEVFKNLFKIAITYTSLTEITSNDLKVFPKLKVLYFGWNKIEDIREDTFNFNPKLEEIYLEGNKISHIDSKSFSDLKFLKVLDLEENICRFQRQFEVLEIVRKIEEGFCFLDKFTTTLNALSANDENRK</sequence>
<evidence type="ECO:0000256" key="3">
    <source>
        <dbReference type="SAM" id="SignalP"/>
    </source>
</evidence>
<dbReference type="Pfam" id="PF13855">
    <property type="entry name" value="LRR_8"/>
    <property type="match status" value="1"/>
</dbReference>
<dbReference type="PROSITE" id="PS51450">
    <property type="entry name" value="LRR"/>
    <property type="match status" value="1"/>
</dbReference>
<dbReference type="PANTHER" id="PTHR24366:SF96">
    <property type="entry name" value="LEUCINE RICH REPEAT CONTAINING 53"/>
    <property type="match status" value="1"/>
</dbReference>
<dbReference type="Gene3D" id="3.80.10.10">
    <property type="entry name" value="Ribonuclease Inhibitor"/>
    <property type="match status" value="1"/>
</dbReference>
<dbReference type="SMART" id="SM00369">
    <property type="entry name" value="LRR_TYP"/>
    <property type="match status" value="2"/>
</dbReference>
<accession>A0A9J6CB53</accession>
<comment type="caution">
    <text evidence="4">The sequence shown here is derived from an EMBL/GenBank/DDBJ whole genome shotgun (WGS) entry which is preliminary data.</text>
</comment>
<proteinExistence type="predicted"/>
<dbReference type="OrthoDB" id="7783855at2759"/>
<name>A0A9J6CB53_POLVA</name>
<evidence type="ECO:0000256" key="2">
    <source>
        <dbReference type="ARBA" id="ARBA00022737"/>
    </source>
</evidence>
<dbReference type="InterPro" id="IPR003591">
    <property type="entry name" value="Leu-rich_rpt_typical-subtyp"/>
</dbReference>
<dbReference type="PANTHER" id="PTHR24366">
    <property type="entry name" value="IG(IMMUNOGLOBULIN) AND LRR(LEUCINE RICH REPEAT) DOMAINS"/>
    <property type="match status" value="1"/>
</dbReference>
<dbReference type="InterPro" id="IPR032675">
    <property type="entry name" value="LRR_dom_sf"/>
</dbReference>
<keyword evidence="3" id="KW-0732">Signal</keyword>
<evidence type="ECO:0000313" key="5">
    <source>
        <dbReference type="Proteomes" id="UP001107558"/>
    </source>
</evidence>
<dbReference type="Proteomes" id="UP001107558">
    <property type="component" value="Chromosome 2"/>
</dbReference>
<organism evidence="4 5">
    <name type="scientific">Polypedilum vanderplanki</name>
    <name type="common">Sleeping chironomid midge</name>
    <dbReference type="NCBI Taxonomy" id="319348"/>
    <lineage>
        <taxon>Eukaryota</taxon>
        <taxon>Metazoa</taxon>
        <taxon>Ecdysozoa</taxon>
        <taxon>Arthropoda</taxon>
        <taxon>Hexapoda</taxon>
        <taxon>Insecta</taxon>
        <taxon>Pterygota</taxon>
        <taxon>Neoptera</taxon>
        <taxon>Endopterygota</taxon>
        <taxon>Diptera</taxon>
        <taxon>Nematocera</taxon>
        <taxon>Chironomoidea</taxon>
        <taxon>Chironomidae</taxon>
        <taxon>Chironominae</taxon>
        <taxon>Polypedilum</taxon>
        <taxon>Polypedilum</taxon>
    </lineage>
</organism>
<reference evidence="4" key="1">
    <citation type="submission" date="2021-03" db="EMBL/GenBank/DDBJ databases">
        <title>Chromosome level genome of the anhydrobiotic midge Polypedilum vanderplanki.</title>
        <authorList>
            <person name="Yoshida Y."/>
            <person name="Kikawada T."/>
            <person name="Gusev O."/>
        </authorList>
    </citation>
    <scope>NUCLEOTIDE SEQUENCE</scope>
    <source>
        <strain evidence="4">NIAS01</strain>
        <tissue evidence="4">Whole body or cell culture</tissue>
    </source>
</reference>